<name>A0AAN9SV93_PSOTE</name>
<proteinExistence type="predicted"/>
<gene>
    <name evidence="1" type="ORF">VNO78_08599</name>
</gene>
<dbReference type="EMBL" id="JAYMYS010000002">
    <property type="protein sequence ID" value="KAK7406963.1"/>
    <property type="molecule type" value="Genomic_DNA"/>
</dbReference>
<dbReference type="AlphaFoldDB" id="A0AAN9SV93"/>
<accession>A0AAN9SV93</accession>
<reference evidence="1 2" key="1">
    <citation type="submission" date="2024-01" db="EMBL/GenBank/DDBJ databases">
        <title>The genomes of 5 underutilized Papilionoideae crops provide insights into root nodulation and disease resistanc.</title>
        <authorList>
            <person name="Jiang F."/>
        </authorList>
    </citation>
    <scope>NUCLEOTIDE SEQUENCE [LARGE SCALE GENOMIC DNA]</scope>
    <source>
        <strain evidence="1">DUOXIRENSHENG_FW03</strain>
        <tissue evidence="1">Leaves</tissue>
    </source>
</reference>
<evidence type="ECO:0000313" key="1">
    <source>
        <dbReference type="EMBL" id="KAK7406963.1"/>
    </source>
</evidence>
<dbReference type="Proteomes" id="UP001386955">
    <property type="component" value="Unassembled WGS sequence"/>
</dbReference>
<comment type="caution">
    <text evidence="1">The sequence shown here is derived from an EMBL/GenBank/DDBJ whole genome shotgun (WGS) entry which is preliminary data.</text>
</comment>
<evidence type="ECO:0000313" key="2">
    <source>
        <dbReference type="Proteomes" id="UP001386955"/>
    </source>
</evidence>
<sequence>MQFCEEHIATTSYRRPRQLSGAWRVLASTHQNLPLQATIFAKLRIPANGREEDNKLSRFFKFNISSFSNIGLFSARAVALPFNCNWYR</sequence>
<keyword evidence="2" id="KW-1185">Reference proteome</keyword>
<organism evidence="1 2">
    <name type="scientific">Psophocarpus tetragonolobus</name>
    <name type="common">Winged bean</name>
    <name type="synonym">Dolichos tetragonolobus</name>
    <dbReference type="NCBI Taxonomy" id="3891"/>
    <lineage>
        <taxon>Eukaryota</taxon>
        <taxon>Viridiplantae</taxon>
        <taxon>Streptophyta</taxon>
        <taxon>Embryophyta</taxon>
        <taxon>Tracheophyta</taxon>
        <taxon>Spermatophyta</taxon>
        <taxon>Magnoliopsida</taxon>
        <taxon>eudicotyledons</taxon>
        <taxon>Gunneridae</taxon>
        <taxon>Pentapetalae</taxon>
        <taxon>rosids</taxon>
        <taxon>fabids</taxon>
        <taxon>Fabales</taxon>
        <taxon>Fabaceae</taxon>
        <taxon>Papilionoideae</taxon>
        <taxon>50 kb inversion clade</taxon>
        <taxon>NPAAA clade</taxon>
        <taxon>indigoferoid/millettioid clade</taxon>
        <taxon>Phaseoleae</taxon>
        <taxon>Psophocarpus</taxon>
    </lineage>
</organism>
<protein>
    <submittedName>
        <fullName evidence="1">Uncharacterized protein</fullName>
    </submittedName>
</protein>